<dbReference type="InterPro" id="IPR006139">
    <property type="entry name" value="D-isomer_2_OHA_DH_cat_dom"/>
</dbReference>
<organism evidence="8 9">
    <name type="scientific">Agromyces atrinae</name>
    <dbReference type="NCBI Taxonomy" id="592376"/>
    <lineage>
        <taxon>Bacteria</taxon>
        <taxon>Bacillati</taxon>
        <taxon>Actinomycetota</taxon>
        <taxon>Actinomycetes</taxon>
        <taxon>Micrococcales</taxon>
        <taxon>Microbacteriaceae</taxon>
        <taxon>Agromyces</taxon>
    </lineage>
</organism>
<evidence type="ECO:0000313" key="8">
    <source>
        <dbReference type="EMBL" id="RXZ88296.1"/>
    </source>
</evidence>
<dbReference type="PANTHER" id="PTHR42789">
    <property type="entry name" value="D-ISOMER SPECIFIC 2-HYDROXYACID DEHYDROGENASE FAMILY PROTEIN (AFU_ORTHOLOGUE AFUA_6G10090)"/>
    <property type="match status" value="1"/>
</dbReference>
<proteinExistence type="inferred from homology"/>
<dbReference type="RefSeq" id="WP_129172561.1">
    <property type="nucleotide sequence ID" value="NZ_JACCBI010000001.1"/>
</dbReference>
<dbReference type="EMBL" id="JACCBI010000001">
    <property type="protein sequence ID" value="NYD67481.1"/>
    <property type="molecule type" value="Genomic_DNA"/>
</dbReference>
<dbReference type="SUPFAM" id="SSF51735">
    <property type="entry name" value="NAD(P)-binding Rossmann-fold domains"/>
    <property type="match status" value="1"/>
</dbReference>
<dbReference type="SUPFAM" id="SSF52283">
    <property type="entry name" value="Formate/glycerate dehydrogenase catalytic domain-like"/>
    <property type="match status" value="1"/>
</dbReference>
<feature type="domain" description="D-isomer specific 2-hydroxyacid dehydrogenase catalytic" evidence="5">
    <location>
        <begin position="52"/>
        <end position="338"/>
    </location>
</feature>
<dbReference type="Gene3D" id="3.40.50.720">
    <property type="entry name" value="NAD(P)-binding Rossmann-like Domain"/>
    <property type="match status" value="2"/>
</dbReference>
<evidence type="ECO:0000313" key="9">
    <source>
        <dbReference type="Proteomes" id="UP000292686"/>
    </source>
</evidence>
<evidence type="ECO:0000256" key="2">
    <source>
        <dbReference type="ARBA" id="ARBA00023002"/>
    </source>
</evidence>
<dbReference type="InterPro" id="IPR006140">
    <property type="entry name" value="D-isomer_DH_NAD-bd"/>
</dbReference>
<evidence type="ECO:0000256" key="4">
    <source>
        <dbReference type="RuleBase" id="RU003719"/>
    </source>
</evidence>
<feature type="domain" description="D-isomer specific 2-hydroxyacid dehydrogenase NAD-binding" evidence="6">
    <location>
        <begin position="153"/>
        <end position="307"/>
    </location>
</feature>
<dbReference type="Proteomes" id="UP000581087">
    <property type="component" value="Unassembled WGS sequence"/>
</dbReference>
<evidence type="ECO:0000313" key="10">
    <source>
        <dbReference type="Proteomes" id="UP000581087"/>
    </source>
</evidence>
<evidence type="ECO:0000313" key="7">
    <source>
        <dbReference type="EMBL" id="NYD67481.1"/>
    </source>
</evidence>
<dbReference type="PANTHER" id="PTHR42789:SF1">
    <property type="entry name" value="D-ISOMER SPECIFIC 2-HYDROXYACID DEHYDROGENASE FAMILY PROTEIN (AFU_ORTHOLOGUE AFUA_6G10090)"/>
    <property type="match status" value="1"/>
</dbReference>
<protein>
    <submittedName>
        <fullName evidence="8">Hydroxyacid dehydrogenase</fullName>
    </submittedName>
    <submittedName>
        <fullName evidence="7">Phosphoglycerate dehydrogenase-like enzyme</fullName>
    </submittedName>
</protein>
<dbReference type="GO" id="GO:0051287">
    <property type="term" value="F:NAD binding"/>
    <property type="evidence" value="ECO:0007669"/>
    <property type="project" value="InterPro"/>
</dbReference>
<evidence type="ECO:0000259" key="6">
    <source>
        <dbReference type="Pfam" id="PF02826"/>
    </source>
</evidence>
<dbReference type="AlphaFoldDB" id="A0A4V1R2T7"/>
<comment type="similarity">
    <text evidence="1 4">Belongs to the D-isomer specific 2-hydroxyacid dehydrogenase family.</text>
</comment>
<dbReference type="GO" id="GO:0016616">
    <property type="term" value="F:oxidoreductase activity, acting on the CH-OH group of donors, NAD or NADP as acceptor"/>
    <property type="evidence" value="ECO:0007669"/>
    <property type="project" value="InterPro"/>
</dbReference>
<dbReference type="PROSITE" id="PS00671">
    <property type="entry name" value="D_2_HYDROXYACID_DH_3"/>
    <property type="match status" value="1"/>
</dbReference>
<evidence type="ECO:0000256" key="3">
    <source>
        <dbReference type="ARBA" id="ARBA00023027"/>
    </source>
</evidence>
<dbReference type="Pfam" id="PF02826">
    <property type="entry name" value="2-Hacid_dh_C"/>
    <property type="match status" value="1"/>
</dbReference>
<reference evidence="7 10" key="2">
    <citation type="submission" date="2020-07" db="EMBL/GenBank/DDBJ databases">
        <title>Sequencing the genomes of 1000 actinobacteria strains.</title>
        <authorList>
            <person name="Klenk H.-P."/>
        </authorList>
    </citation>
    <scope>NUCLEOTIDE SEQUENCE [LARGE SCALE GENOMIC DNA]</scope>
    <source>
        <strain evidence="7 10">DSM 23870</strain>
    </source>
</reference>
<keyword evidence="3" id="KW-0520">NAD</keyword>
<dbReference type="InterPro" id="IPR029753">
    <property type="entry name" value="D-isomer_DH_CS"/>
</dbReference>
<dbReference type="OrthoDB" id="4324715at2"/>
<accession>A0A4V1R2T7</accession>
<dbReference type="Proteomes" id="UP000292686">
    <property type="component" value="Unassembled WGS sequence"/>
</dbReference>
<dbReference type="Pfam" id="PF00389">
    <property type="entry name" value="2-Hacid_dh"/>
    <property type="match status" value="1"/>
</dbReference>
<sequence length="347" mass="37255">MVVHVAADRVTDARMSALLLMPEWVFDDLFDPARRERLARLIAPTASLRFDDLESAEARLRLAEADVLVTGWGTPALDASVLAAAPRLRAVVHTGGSVKNHLAAAFWDHDIIVTSAADANAIPVAEFTLATILLEGKRTAQYVEGYRRHREVGGSWRNSIPPAVNFGGTVGIVGLSRVGRRVAELLRPFDLEVLVADPYVDAASAAAVGARLVELDDLMIASDIVSVHAPELPETRNLIDARRLDLLKRDAVIVNTARGSLIDTSALIERCRAGTLRAVLDVTDPEPLPADSPLFTTPGIVLSPHIAGAMHTETYRLADSALDEIERLAAGRPPLHRVDGASLGIIA</sequence>
<evidence type="ECO:0000259" key="5">
    <source>
        <dbReference type="Pfam" id="PF00389"/>
    </source>
</evidence>
<comment type="caution">
    <text evidence="8">The sequence shown here is derived from an EMBL/GenBank/DDBJ whole genome shotgun (WGS) entry which is preliminary data.</text>
</comment>
<dbReference type="EMBL" id="SDPM01000001">
    <property type="protein sequence ID" value="RXZ88296.1"/>
    <property type="molecule type" value="Genomic_DNA"/>
</dbReference>
<dbReference type="CDD" id="cd12167">
    <property type="entry name" value="2-Hacid_dh_8"/>
    <property type="match status" value="1"/>
</dbReference>
<keyword evidence="9" id="KW-1185">Reference proteome</keyword>
<evidence type="ECO:0000256" key="1">
    <source>
        <dbReference type="ARBA" id="ARBA00005854"/>
    </source>
</evidence>
<gene>
    <name evidence="7" type="ORF">BJ972_002000</name>
    <name evidence="8" type="ORF">ESP50_03730</name>
</gene>
<reference evidence="8 9" key="1">
    <citation type="submission" date="2019-01" db="EMBL/GenBank/DDBJ databases">
        <title>Agromyces.</title>
        <authorList>
            <person name="Li J."/>
        </authorList>
    </citation>
    <scope>NUCLEOTIDE SEQUENCE [LARGE SCALE GENOMIC DNA]</scope>
    <source>
        <strain evidence="8 9">DSM 23870</strain>
    </source>
</reference>
<keyword evidence="2 4" id="KW-0560">Oxidoreductase</keyword>
<dbReference type="InterPro" id="IPR050857">
    <property type="entry name" value="D-2-hydroxyacid_DH"/>
</dbReference>
<name>A0A4V1R2T7_9MICO</name>
<dbReference type="InterPro" id="IPR036291">
    <property type="entry name" value="NAD(P)-bd_dom_sf"/>
</dbReference>